<dbReference type="Proteomes" id="UP000240542">
    <property type="component" value="Unassembled WGS sequence"/>
</dbReference>
<feature type="compositionally biased region" description="Basic and acidic residues" evidence="1">
    <location>
        <begin position="328"/>
        <end position="344"/>
    </location>
</feature>
<name>A0A2P8DMP9_9ACTN</name>
<feature type="transmembrane region" description="Helical" evidence="2">
    <location>
        <begin position="198"/>
        <end position="220"/>
    </location>
</feature>
<dbReference type="Pfam" id="PF09925">
    <property type="entry name" value="DUF2157"/>
    <property type="match status" value="1"/>
</dbReference>
<feature type="region of interest" description="Disordered" evidence="1">
    <location>
        <begin position="326"/>
        <end position="418"/>
    </location>
</feature>
<feature type="transmembrane region" description="Helical" evidence="2">
    <location>
        <begin position="225"/>
        <end position="243"/>
    </location>
</feature>
<feature type="transmembrane region" description="Helical" evidence="2">
    <location>
        <begin position="173"/>
        <end position="192"/>
    </location>
</feature>
<feature type="transmembrane region" description="Helical" evidence="2">
    <location>
        <begin position="300"/>
        <end position="322"/>
    </location>
</feature>
<organism evidence="4 5">
    <name type="scientific">Murinocardiopsis flavida</name>
    <dbReference type="NCBI Taxonomy" id="645275"/>
    <lineage>
        <taxon>Bacteria</taxon>
        <taxon>Bacillati</taxon>
        <taxon>Actinomycetota</taxon>
        <taxon>Actinomycetes</taxon>
        <taxon>Streptosporangiales</taxon>
        <taxon>Nocardiopsidaceae</taxon>
        <taxon>Murinocardiopsis</taxon>
    </lineage>
</organism>
<sequence>MTQYGSPTAPHQGGGPRAAALAGLVARGVITAQQADAVHEALDSADREHTGVRWAEIVGYVGGGLVFAGVLALVGVSWEDLGRVGRIGVLSVIAAVLLVGGLAAAGGPKEVRGRSHRVPTARRRITGVLWSLTAVAVMTAVGVAAEDQSWTLPFTVGLLVAAASYAALPSAVGLVACGLLAPATLIAAVDLVEISDGMTTSVLLVALGALWCGIAGTGILVHRRLAYGIGAATALIGAQYFSLEGAFDRAYIAGYIVTFAVAVALLVLYRWDRQVVLLVGGVLGLTTAVPEAVWDLTDGAIGGAAVLLLAGLVLLLTSGIGLRMHRGKEKENGGAERSEGRESGAADTPAAPTGPPAAPGSPADGTAPDPGPGPPAAFGPPPAGGAAPEPGSPPAGGIVPDPGPEKPDADGGPPAAGR</sequence>
<feature type="transmembrane region" description="Helical" evidence="2">
    <location>
        <begin position="125"/>
        <end position="144"/>
    </location>
</feature>
<feature type="compositionally biased region" description="Pro residues" evidence="1">
    <location>
        <begin position="369"/>
        <end position="383"/>
    </location>
</feature>
<dbReference type="InterPro" id="IPR018677">
    <property type="entry name" value="DUF2157"/>
</dbReference>
<comment type="caution">
    <text evidence="4">The sequence shown here is derived from an EMBL/GenBank/DDBJ whole genome shotgun (WGS) entry which is preliminary data.</text>
</comment>
<feature type="transmembrane region" description="Helical" evidence="2">
    <location>
        <begin position="57"/>
        <end position="78"/>
    </location>
</feature>
<evidence type="ECO:0000259" key="3">
    <source>
        <dbReference type="Pfam" id="PF09925"/>
    </source>
</evidence>
<gene>
    <name evidence="4" type="ORF">CLV63_105165</name>
</gene>
<dbReference type="EMBL" id="PYGA01000005">
    <property type="protein sequence ID" value="PSK98491.1"/>
    <property type="molecule type" value="Genomic_DNA"/>
</dbReference>
<keyword evidence="2" id="KW-1133">Transmembrane helix</keyword>
<feature type="domain" description="DUF2157" evidence="3">
    <location>
        <begin position="24"/>
        <end position="174"/>
    </location>
</feature>
<feature type="transmembrane region" description="Helical" evidence="2">
    <location>
        <begin position="249"/>
        <end position="268"/>
    </location>
</feature>
<reference evidence="4 5" key="1">
    <citation type="submission" date="2018-03" db="EMBL/GenBank/DDBJ databases">
        <title>Genomic Encyclopedia of Archaeal and Bacterial Type Strains, Phase II (KMG-II): from individual species to whole genera.</title>
        <authorList>
            <person name="Goeker M."/>
        </authorList>
    </citation>
    <scope>NUCLEOTIDE SEQUENCE [LARGE SCALE GENOMIC DNA]</scope>
    <source>
        <strain evidence="4 5">DSM 45312</strain>
    </source>
</reference>
<protein>
    <submittedName>
        <fullName evidence="4">Putative membrane protein DUF2157</fullName>
    </submittedName>
</protein>
<feature type="transmembrane region" description="Helical" evidence="2">
    <location>
        <begin position="84"/>
        <end position="105"/>
    </location>
</feature>
<feature type="transmembrane region" description="Helical" evidence="2">
    <location>
        <begin position="150"/>
        <end position="168"/>
    </location>
</feature>
<accession>A0A2P8DMP9</accession>
<keyword evidence="5" id="KW-1185">Reference proteome</keyword>
<proteinExistence type="predicted"/>
<dbReference type="AlphaFoldDB" id="A0A2P8DMP9"/>
<keyword evidence="2" id="KW-0472">Membrane</keyword>
<dbReference type="RefSeq" id="WP_106582569.1">
    <property type="nucleotide sequence ID" value="NZ_PYGA01000005.1"/>
</dbReference>
<evidence type="ECO:0000256" key="2">
    <source>
        <dbReference type="SAM" id="Phobius"/>
    </source>
</evidence>
<evidence type="ECO:0000256" key="1">
    <source>
        <dbReference type="SAM" id="MobiDB-lite"/>
    </source>
</evidence>
<evidence type="ECO:0000313" key="4">
    <source>
        <dbReference type="EMBL" id="PSK98491.1"/>
    </source>
</evidence>
<feature type="transmembrane region" description="Helical" evidence="2">
    <location>
        <begin position="275"/>
        <end position="294"/>
    </location>
</feature>
<evidence type="ECO:0000313" key="5">
    <source>
        <dbReference type="Proteomes" id="UP000240542"/>
    </source>
</evidence>
<keyword evidence="2" id="KW-0812">Transmembrane</keyword>